<dbReference type="Gene3D" id="3.30.43.10">
    <property type="entry name" value="Uridine Diphospho-n-acetylenolpyruvylglucosamine Reductase, domain 2"/>
    <property type="match status" value="1"/>
</dbReference>
<dbReference type="InterPro" id="IPR016167">
    <property type="entry name" value="FAD-bd_PCMH_sub1"/>
</dbReference>
<dbReference type="InterPro" id="IPR006093">
    <property type="entry name" value="Oxy_OxRdtase_FAD_BS"/>
</dbReference>
<dbReference type="InterPro" id="IPR006094">
    <property type="entry name" value="Oxid_FAD_bind_N"/>
</dbReference>
<evidence type="ECO:0000256" key="3">
    <source>
        <dbReference type="ARBA" id="ARBA00022630"/>
    </source>
</evidence>
<dbReference type="PROSITE" id="PS51387">
    <property type="entry name" value="FAD_PCMH"/>
    <property type="match status" value="1"/>
</dbReference>
<reference evidence="7" key="2">
    <citation type="submission" date="2022-01" db="EMBL/GenBank/DDBJ databases">
        <authorList>
            <person name="Sanchez-Suarez J."/>
            <person name="Villamil L."/>
            <person name="Diaz L.E."/>
        </authorList>
    </citation>
    <scope>NUCLEOTIDE SEQUENCE</scope>
    <source>
        <strain evidence="7">EUFUS-Z928</strain>
    </source>
</reference>
<evidence type="ECO:0000256" key="1">
    <source>
        <dbReference type="ARBA" id="ARBA00001974"/>
    </source>
</evidence>
<keyword evidence="8" id="KW-1185">Reference proteome</keyword>
<dbReference type="PROSITE" id="PS00862">
    <property type="entry name" value="OX2_COVAL_FAD"/>
    <property type="match status" value="1"/>
</dbReference>
<evidence type="ECO:0000256" key="2">
    <source>
        <dbReference type="ARBA" id="ARBA00005466"/>
    </source>
</evidence>
<dbReference type="Gene3D" id="3.30.465.10">
    <property type="match status" value="1"/>
</dbReference>
<comment type="cofactor">
    <cofactor evidence="1">
        <name>FAD</name>
        <dbReference type="ChEBI" id="CHEBI:57692"/>
    </cofactor>
</comment>
<keyword evidence="5" id="KW-0560">Oxidoreductase</keyword>
<name>A0ABT6BYG8_9ACTN</name>
<keyword evidence="3" id="KW-0285">Flavoprotein</keyword>
<accession>A0ABT6BYG8</accession>
<dbReference type="InterPro" id="IPR036318">
    <property type="entry name" value="FAD-bd_PCMH-like_sf"/>
</dbReference>
<comment type="similarity">
    <text evidence="2">Belongs to the oxygen-dependent FAD-linked oxidoreductase family.</text>
</comment>
<dbReference type="Pfam" id="PF01565">
    <property type="entry name" value="FAD_binding_4"/>
    <property type="match status" value="1"/>
</dbReference>
<dbReference type="RefSeq" id="WP_277244328.1">
    <property type="nucleotide sequence ID" value="NZ_JAKJLQ010000016.1"/>
</dbReference>
<proteinExistence type="inferred from homology"/>
<dbReference type="Proteomes" id="UP001152308">
    <property type="component" value="Unassembled WGS sequence"/>
</dbReference>
<evidence type="ECO:0000313" key="7">
    <source>
        <dbReference type="EMBL" id="MDF6102996.1"/>
    </source>
</evidence>
<evidence type="ECO:0000256" key="4">
    <source>
        <dbReference type="ARBA" id="ARBA00022827"/>
    </source>
</evidence>
<evidence type="ECO:0000259" key="6">
    <source>
        <dbReference type="PROSITE" id="PS51387"/>
    </source>
</evidence>
<dbReference type="InterPro" id="IPR016169">
    <property type="entry name" value="FAD-bd_PCMH_sub2"/>
</dbReference>
<evidence type="ECO:0000256" key="5">
    <source>
        <dbReference type="ARBA" id="ARBA00023002"/>
    </source>
</evidence>
<dbReference type="InterPro" id="IPR012951">
    <property type="entry name" value="BBE"/>
</dbReference>
<dbReference type="EMBL" id="JAKJLQ010000016">
    <property type="protein sequence ID" value="MDF6102996.1"/>
    <property type="molecule type" value="Genomic_DNA"/>
</dbReference>
<gene>
    <name evidence="7" type="ORF">L2299_18255</name>
</gene>
<comment type="caution">
    <text evidence="7">The sequence shown here is derived from an EMBL/GenBank/DDBJ whole genome shotgun (WGS) entry which is preliminary data.</text>
</comment>
<dbReference type="Gene3D" id="3.40.462.20">
    <property type="match status" value="1"/>
</dbReference>
<feature type="domain" description="FAD-binding PCMH-type" evidence="6">
    <location>
        <begin position="54"/>
        <end position="224"/>
    </location>
</feature>
<dbReference type="SUPFAM" id="SSF56176">
    <property type="entry name" value="FAD-binding/transporter-associated domain-like"/>
    <property type="match status" value="1"/>
</dbReference>
<dbReference type="PANTHER" id="PTHR42973:SF39">
    <property type="entry name" value="FAD-BINDING PCMH-TYPE DOMAIN-CONTAINING PROTEIN"/>
    <property type="match status" value="1"/>
</dbReference>
<dbReference type="Pfam" id="PF08031">
    <property type="entry name" value="BBE"/>
    <property type="match status" value="1"/>
</dbReference>
<protein>
    <submittedName>
        <fullName evidence="7">FAD-binding oxidoreductase</fullName>
    </submittedName>
</protein>
<keyword evidence="4" id="KW-0274">FAD</keyword>
<sequence>MPATPASSLPEHTERLTVRTRTSVLAQLRDRIAGDVFGPGDAGYLDARSGFNRLDVHRPAVIAVPDNHFDVVEAVRFAVEEDLRVAVQATGHGTGRPADGGLLINTSRLSSVSVDPVTRTARVGAGAPWQTVVDAAAPYGLAPLMGSAGGVGAVGYTLGGGFGWLGRRHGLSSDRVLSFDLVTPDGTPIRVTDTSFPHLFWALRGAGAGGLGVVTSMEIALVEVSTVYAGNLFYPAADAEEIIRRFRDWAPAQSEELTSAVAILNLPPTDDVPAPLRGRSFAVVRGCWSGDLDAGRAVVDEWREWRTPVVDMWGALPFAAIDAVSMDPTEPMPVMVTTEWFDDLPDEAVDIVAARVRPAPASAPLIVCGEIRHAGGAIARSADNAPNDRGRQGRFLLELVAAVADPHVALAVESTLRVTRAELEPYVTGAAYLNFTSGSERVARAADAFSADNRRRLAEIKAALDPANRFCHGDL</sequence>
<evidence type="ECO:0000313" key="8">
    <source>
        <dbReference type="Proteomes" id="UP001152308"/>
    </source>
</evidence>
<dbReference type="InterPro" id="IPR016166">
    <property type="entry name" value="FAD-bd_PCMH"/>
</dbReference>
<reference evidence="7" key="1">
    <citation type="journal article" date="2022" name="Data Brief">
        <title>Draft genome sequence data of Gordonia hongkongensis strain EUFUS-Z928 isolated from the octocoral Eunicea fusca.</title>
        <authorList>
            <person name="Sanchez-Suarez J."/>
            <person name="Diaz L."/>
            <person name="Melo-Bolivar J."/>
            <person name="Villamil L."/>
        </authorList>
    </citation>
    <scope>NUCLEOTIDE SEQUENCE</scope>
    <source>
        <strain evidence="7">EUFUS-Z928</strain>
    </source>
</reference>
<organism evidence="7 8">
    <name type="scientific">Gordonia hongkongensis</name>
    <dbReference type="NCBI Taxonomy" id="1701090"/>
    <lineage>
        <taxon>Bacteria</taxon>
        <taxon>Bacillati</taxon>
        <taxon>Actinomycetota</taxon>
        <taxon>Actinomycetes</taxon>
        <taxon>Mycobacteriales</taxon>
        <taxon>Gordoniaceae</taxon>
        <taxon>Gordonia</taxon>
    </lineage>
</organism>
<dbReference type="InterPro" id="IPR050416">
    <property type="entry name" value="FAD-linked_Oxidoreductase"/>
</dbReference>
<dbReference type="PANTHER" id="PTHR42973">
    <property type="entry name" value="BINDING OXIDOREDUCTASE, PUTATIVE (AFU_ORTHOLOGUE AFUA_1G17690)-RELATED"/>
    <property type="match status" value="1"/>
</dbReference>